<dbReference type="PANTHER" id="PTHR20861">
    <property type="entry name" value="HOMOSERINE/4-DIPHOSPHOCYTIDYL-2-C-METHYL-D-ERYTHRITOL KINASE"/>
    <property type="match status" value="1"/>
</dbReference>
<evidence type="ECO:0000256" key="11">
    <source>
        <dbReference type="ARBA" id="ARBA00049913"/>
    </source>
</evidence>
<protein>
    <recommendedName>
        <fullName evidence="4">Homoserine kinase</fullName>
        <ecNumber evidence="3">2.7.1.39</ecNumber>
    </recommendedName>
</protein>
<keyword evidence="5" id="KW-0028">Amino-acid biosynthesis</keyword>
<proteinExistence type="inferred from homology"/>
<dbReference type="Gene3D" id="3.30.70.890">
    <property type="entry name" value="GHMP kinase, C-terminal domain"/>
    <property type="match status" value="1"/>
</dbReference>
<keyword evidence="8" id="KW-0547">Nucleotide-binding</keyword>
<keyword evidence="9 14" id="KW-0418">Kinase</keyword>
<dbReference type="GO" id="GO:0009088">
    <property type="term" value="P:threonine biosynthetic process"/>
    <property type="evidence" value="ECO:0007669"/>
    <property type="project" value="UniProtKB-UniPathway"/>
</dbReference>
<keyword evidence="7" id="KW-0791">Threonine biosynthesis</keyword>
<comment type="pathway">
    <text evidence="1">Amino-acid biosynthesis; L-threonine biosynthesis; L-threonine from L-aspartate: step 4/5.</text>
</comment>
<keyword evidence="15" id="KW-1185">Reference proteome</keyword>
<evidence type="ECO:0000313" key="15">
    <source>
        <dbReference type="Proteomes" id="UP000070444"/>
    </source>
</evidence>
<sequence length="330" mass="35705">MAIKNFKLKVPATSANLGPGFDTLGVALSLYLTIEGTYNLQGENKVTFICSGEGAELMPNDLEKNLITQCALFVLKNNGIDSVKGELILNIHNEIPLGRGLGSSGAAVVGGVILGDIIGSLELSQSRIIDFIQELEGHPDNVVPAYLGGLVASYVSNKKQDSQVFPPQDIVKFSHLKWSKNIKVIAVVPKYELATSKARGVLPQTYSKQDVVFNLQRLAVLTSSLTQEIPDPELIYGAMDDCIHQPYRLELIPGLKQVLEQINPKTEPGTLGICLSGAGPTVLILSNQRQEEIAKKCQQILKTEGNVDSYALHLEVDFDGAQTSVVNVLQ</sequence>
<dbReference type="PANTHER" id="PTHR20861:SF1">
    <property type="entry name" value="HOMOSERINE KINASE"/>
    <property type="match status" value="1"/>
</dbReference>
<dbReference type="PIRSF" id="PIRSF000676">
    <property type="entry name" value="Homoser_kin"/>
    <property type="match status" value="1"/>
</dbReference>
<dbReference type="Pfam" id="PF00288">
    <property type="entry name" value="GHMP_kinases_N"/>
    <property type="match status" value="1"/>
</dbReference>
<dbReference type="EMBL" id="KQ964568">
    <property type="protein sequence ID" value="KXN68611.1"/>
    <property type="molecule type" value="Genomic_DNA"/>
</dbReference>
<evidence type="ECO:0000256" key="4">
    <source>
        <dbReference type="ARBA" id="ARBA00017858"/>
    </source>
</evidence>
<dbReference type="InterPro" id="IPR000870">
    <property type="entry name" value="Homoserine_kinase"/>
</dbReference>
<evidence type="ECO:0000256" key="3">
    <source>
        <dbReference type="ARBA" id="ARBA00012078"/>
    </source>
</evidence>
<dbReference type="InterPro" id="IPR036554">
    <property type="entry name" value="GHMP_kinase_C_sf"/>
</dbReference>
<dbReference type="AlphaFoldDB" id="A0A137P162"/>
<reference evidence="14 15" key="1">
    <citation type="journal article" date="2015" name="Genome Biol. Evol.">
        <title>Phylogenomic analyses indicate that early fungi evolved digesting cell walls of algal ancestors of land plants.</title>
        <authorList>
            <person name="Chang Y."/>
            <person name="Wang S."/>
            <person name="Sekimoto S."/>
            <person name="Aerts A.L."/>
            <person name="Choi C."/>
            <person name="Clum A."/>
            <person name="LaButti K.M."/>
            <person name="Lindquist E.A."/>
            <person name="Yee Ngan C."/>
            <person name="Ohm R.A."/>
            <person name="Salamov A.A."/>
            <person name="Grigoriev I.V."/>
            <person name="Spatafora J.W."/>
            <person name="Berbee M.L."/>
        </authorList>
    </citation>
    <scope>NUCLEOTIDE SEQUENCE [LARGE SCALE GENOMIC DNA]</scope>
    <source>
        <strain evidence="14 15">NRRL 28638</strain>
    </source>
</reference>
<gene>
    <name evidence="14" type="ORF">CONCODRAFT_41606</name>
</gene>
<dbReference type="GO" id="GO:0009092">
    <property type="term" value="P:homoserine metabolic process"/>
    <property type="evidence" value="ECO:0007669"/>
    <property type="project" value="EnsemblFungi"/>
</dbReference>
<evidence type="ECO:0000259" key="13">
    <source>
        <dbReference type="Pfam" id="PF08544"/>
    </source>
</evidence>
<dbReference type="GO" id="GO:0004413">
    <property type="term" value="F:homoserine kinase activity"/>
    <property type="evidence" value="ECO:0007669"/>
    <property type="project" value="UniProtKB-EC"/>
</dbReference>
<dbReference type="NCBIfam" id="TIGR00191">
    <property type="entry name" value="thrB"/>
    <property type="match status" value="1"/>
</dbReference>
<dbReference type="Proteomes" id="UP000070444">
    <property type="component" value="Unassembled WGS sequence"/>
</dbReference>
<dbReference type="Gene3D" id="3.30.230.10">
    <property type="match status" value="1"/>
</dbReference>
<name>A0A137P162_CONC2</name>
<dbReference type="InterPro" id="IPR013750">
    <property type="entry name" value="GHMP_kinase_C_dom"/>
</dbReference>
<dbReference type="OMA" id="CANRIPH"/>
<keyword evidence="10" id="KW-0067">ATP-binding</keyword>
<dbReference type="STRING" id="796925.A0A137P162"/>
<evidence type="ECO:0000256" key="8">
    <source>
        <dbReference type="ARBA" id="ARBA00022741"/>
    </source>
</evidence>
<evidence type="ECO:0000256" key="9">
    <source>
        <dbReference type="ARBA" id="ARBA00022777"/>
    </source>
</evidence>
<dbReference type="InterPro" id="IPR006203">
    <property type="entry name" value="GHMP_knse_ATP-bd_CS"/>
</dbReference>
<dbReference type="HAMAP" id="MF_00384">
    <property type="entry name" value="Homoser_kinase"/>
    <property type="match status" value="1"/>
</dbReference>
<dbReference type="PRINTS" id="PR00958">
    <property type="entry name" value="HOMSERKINASE"/>
</dbReference>
<feature type="domain" description="GHMP kinase C-terminal" evidence="13">
    <location>
        <begin position="234"/>
        <end position="297"/>
    </location>
</feature>
<evidence type="ECO:0000256" key="5">
    <source>
        <dbReference type="ARBA" id="ARBA00022605"/>
    </source>
</evidence>
<evidence type="ECO:0000256" key="6">
    <source>
        <dbReference type="ARBA" id="ARBA00022679"/>
    </source>
</evidence>
<evidence type="ECO:0000256" key="1">
    <source>
        <dbReference type="ARBA" id="ARBA00005015"/>
    </source>
</evidence>
<comment type="catalytic activity">
    <reaction evidence="11">
        <text>L-homoserine + ATP = O-phospho-L-homoserine + ADP + H(+)</text>
        <dbReference type="Rhea" id="RHEA:13985"/>
        <dbReference type="ChEBI" id="CHEBI:15378"/>
        <dbReference type="ChEBI" id="CHEBI:30616"/>
        <dbReference type="ChEBI" id="CHEBI:57476"/>
        <dbReference type="ChEBI" id="CHEBI:57590"/>
        <dbReference type="ChEBI" id="CHEBI:456216"/>
        <dbReference type="EC" id="2.7.1.39"/>
    </reaction>
    <physiologicalReaction direction="left-to-right" evidence="11">
        <dbReference type="Rhea" id="RHEA:13986"/>
    </physiologicalReaction>
</comment>
<dbReference type="PROSITE" id="PS00627">
    <property type="entry name" value="GHMP_KINASES_ATP"/>
    <property type="match status" value="1"/>
</dbReference>
<dbReference type="SUPFAM" id="SSF54211">
    <property type="entry name" value="Ribosomal protein S5 domain 2-like"/>
    <property type="match status" value="1"/>
</dbReference>
<dbReference type="InterPro" id="IPR020568">
    <property type="entry name" value="Ribosomal_Su5_D2-typ_SF"/>
</dbReference>
<dbReference type="UniPathway" id="UPA00050">
    <property type="reaction ID" value="UER00064"/>
</dbReference>
<feature type="domain" description="GHMP kinase N-terminal" evidence="12">
    <location>
        <begin position="65"/>
        <end position="149"/>
    </location>
</feature>
<evidence type="ECO:0000259" key="12">
    <source>
        <dbReference type="Pfam" id="PF00288"/>
    </source>
</evidence>
<dbReference type="GO" id="GO:0005524">
    <property type="term" value="F:ATP binding"/>
    <property type="evidence" value="ECO:0007669"/>
    <property type="project" value="UniProtKB-KW"/>
</dbReference>
<dbReference type="EC" id="2.7.1.39" evidence="3"/>
<comment type="similarity">
    <text evidence="2">Belongs to the GHMP kinase family. Homoserine kinase subfamily.</text>
</comment>
<dbReference type="InterPro" id="IPR014721">
    <property type="entry name" value="Ribsml_uS5_D2-typ_fold_subgr"/>
</dbReference>
<organism evidence="14 15">
    <name type="scientific">Conidiobolus coronatus (strain ATCC 28846 / CBS 209.66 / NRRL 28638)</name>
    <name type="common">Delacroixia coronata</name>
    <dbReference type="NCBI Taxonomy" id="796925"/>
    <lineage>
        <taxon>Eukaryota</taxon>
        <taxon>Fungi</taxon>
        <taxon>Fungi incertae sedis</taxon>
        <taxon>Zoopagomycota</taxon>
        <taxon>Entomophthoromycotina</taxon>
        <taxon>Entomophthoromycetes</taxon>
        <taxon>Entomophthorales</taxon>
        <taxon>Ancylistaceae</taxon>
        <taxon>Conidiobolus</taxon>
    </lineage>
</organism>
<evidence type="ECO:0000256" key="7">
    <source>
        <dbReference type="ARBA" id="ARBA00022697"/>
    </source>
</evidence>
<accession>A0A137P162</accession>
<dbReference type="SUPFAM" id="SSF55060">
    <property type="entry name" value="GHMP Kinase, C-terminal domain"/>
    <property type="match status" value="1"/>
</dbReference>
<evidence type="ECO:0000256" key="10">
    <source>
        <dbReference type="ARBA" id="ARBA00022840"/>
    </source>
</evidence>
<dbReference type="Pfam" id="PF08544">
    <property type="entry name" value="GHMP_kinases_C"/>
    <property type="match status" value="1"/>
</dbReference>
<keyword evidence="6" id="KW-0808">Transferase</keyword>
<dbReference type="InterPro" id="IPR006204">
    <property type="entry name" value="GHMP_kinase_N_dom"/>
</dbReference>
<dbReference type="OrthoDB" id="195231at2759"/>
<evidence type="ECO:0000256" key="2">
    <source>
        <dbReference type="ARBA" id="ARBA00007370"/>
    </source>
</evidence>
<evidence type="ECO:0000313" key="14">
    <source>
        <dbReference type="EMBL" id="KXN68611.1"/>
    </source>
</evidence>